<organism evidence="13 14">
    <name type="scientific">Stenomitos frigidus ULC18</name>
    <dbReference type="NCBI Taxonomy" id="2107698"/>
    <lineage>
        <taxon>Bacteria</taxon>
        <taxon>Bacillati</taxon>
        <taxon>Cyanobacteriota</taxon>
        <taxon>Cyanophyceae</taxon>
        <taxon>Leptolyngbyales</taxon>
        <taxon>Leptolyngbyaceae</taxon>
        <taxon>Stenomitos</taxon>
    </lineage>
</organism>
<dbReference type="OrthoDB" id="9758522at2"/>
<keyword evidence="9" id="KW-1133">Transmembrane helix</keyword>
<dbReference type="SUPFAM" id="SSF55785">
    <property type="entry name" value="PYP-like sensor domain (PAS domain)"/>
    <property type="match status" value="5"/>
</dbReference>
<evidence type="ECO:0000256" key="8">
    <source>
        <dbReference type="ARBA" id="ARBA00023026"/>
    </source>
</evidence>
<feature type="domain" description="PAS" evidence="11">
    <location>
        <begin position="665"/>
        <end position="705"/>
    </location>
</feature>
<dbReference type="PROSITE" id="PS50109">
    <property type="entry name" value="HIS_KIN"/>
    <property type="match status" value="1"/>
</dbReference>
<dbReference type="SMART" id="SM00387">
    <property type="entry name" value="HATPase_c"/>
    <property type="match status" value="1"/>
</dbReference>
<dbReference type="InterPro" id="IPR058544">
    <property type="entry name" value="ETR1_N"/>
</dbReference>
<reference evidence="14" key="1">
    <citation type="submission" date="2018-02" db="EMBL/GenBank/DDBJ databases">
        <authorList>
            <person name="Moore K."/>
            <person name="Momper L."/>
        </authorList>
    </citation>
    <scope>NUCLEOTIDE SEQUENCE [LARGE SCALE GENOMIC DNA]</scope>
    <source>
        <strain evidence="14">ULC18</strain>
    </source>
</reference>
<protein>
    <recommendedName>
        <fullName evidence="2">histidine kinase</fullName>
        <ecNumber evidence="2">2.7.13.3</ecNumber>
    </recommendedName>
</protein>
<reference evidence="13 14" key="2">
    <citation type="submission" date="2018-03" db="EMBL/GenBank/DDBJ databases">
        <title>The ancient ancestry and fast evolution of plastids.</title>
        <authorList>
            <person name="Moore K.R."/>
            <person name="Magnabosco C."/>
            <person name="Momper L."/>
            <person name="Gold D.A."/>
            <person name="Bosak T."/>
            <person name="Fournier G.P."/>
        </authorList>
    </citation>
    <scope>NUCLEOTIDE SEQUENCE [LARGE SCALE GENOMIC DNA]</scope>
    <source>
        <strain evidence="13 14">ULC18</strain>
    </source>
</reference>
<keyword evidence="7" id="KW-0067">ATP-binding</keyword>
<feature type="transmembrane region" description="Helical" evidence="9">
    <location>
        <begin position="64"/>
        <end position="86"/>
    </location>
</feature>
<dbReference type="SMART" id="SM00091">
    <property type="entry name" value="PAS"/>
    <property type="match status" value="4"/>
</dbReference>
<keyword evidence="8" id="KW-0843">Virulence</keyword>
<keyword evidence="9" id="KW-0812">Transmembrane</keyword>
<proteinExistence type="predicted"/>
<gene>
    <name evidence="13" type="ORF">C7B82_26905</name>
</gene>
<evidence type="ECO:0000256" key="6">
    <source>
        <dbReference type="ARBA" id="ARBA00022777"/>
    </source>
</evidence>
<comment type="catalytic activity">
    <reaction evidence="1">
        <text>ATP + protein L-histidine = ADP + protein N-phospho-L-histidine.</text>
        <dbReference type="EC" id="2.7.13.3"/>
    </reaction>
</comment>
<evidence type="ECO:0000259" key="12">
    <source>
        <dbReference type="PROSITE" id="PS50113"/>
    </source>
</evidence>
<dbReference type="Pfam" id="PF08447">
    <property type="entry name" value="PAS_3"/>
    <property type="match status" value="1"/>
</dbReference>
<evidence type="ECO:0000256" key="9">
    <source>
        <dbReference type="SAM" id="Phobius"/>
    </source>
</evidence>
<keyword evidence="5" id="KW-0547">Nucleotide-binding</keyword>
<dbReference type="SUPFAM" id="SSF55874">
    <property type="entry name" value="ATPase domain of HSP90 chaperone/DNA topoisomerase II/histidine kinase"/>
    <property type="match status" value="1"/>
</dbReference>
<evidence type="ECO:0000259" key="10">
    <source>
        <dbReference type="PROSITE" id="PS50109"/>
    </source>
</evidence>
<dbReference type="InterPro" id="IPR035965">
    <property type="entry name" value="PAS-like_dom_sf"/>
</dbReference>
<dbReference type="AlphaFoldDB" id="A0A2T1DW87"/>
<dbReference type="InterPro" id="IPR036890">
    <property type="entry name" value="HATPase_C_sf"/>
</dbReference>
<feature type="domain" description="PAC" evidence="12">
    <location>
        <begin position="355"/>
        <end position="408"/>
    </location>
</feature>
<dbReference type="EMBL" id="PVWK01000142">
    <property type="protein sequence ID" value="PSB24644.1"/>
    <property type="molecule type" value="Genomic_DNA"/>
</dbReference>
<dbReference type="PROSITE" id="PS50113">
    <property type="entry name" value="PAC"/>
    <property type="match status" value="3"/>
</dbReference>
<evidence type="ECO:0000259" key="11">
    <source>
        <dbReference type="PROSITE" id="PS50112"/>
    </source>
</evidence>
<evidence type="ECO:0000256" key="4">
    <source>
        <dbReference type="ARBA" id="ARBA00022679"/>
    </source>
</evidence>
<keyword evidence="3" id="KW-0597">Phosphoprotein</keyword>
<accession>A0A2T1DW87</accession>
<dbReference type="RefSeq" id="WP_106259902.1">
    <property type="nucleotide sequence ID" value="NZ_CAWNSW010000105.1"/>
</dbReference>
<sequence>MLNWTSLSGSNLFMPHGHCYLWKPELVGLHILSDALIALAYYSIPLTLFYFVRRRSDLPFIWIFWLFSAFIVACGTTHLLEIWTLWYPTYWLSGSVKLLTAMVSVTTAVLLVPIVPQALALPSPTALALANEALQQEVAERTRIEAELRRNRDLREAIFNESADALFLVDAQTLFTLDCNQRAVDLFQAVDKTHLLGIEGHMLQRYQFSQDELQEIGAEMQAKGFWSREIEYVTCQGNIFWGNLAVKPITVAERVMHLVRVTDITDRKRAEHALQEREAFLRAIGDNIPNGYLYQLRREPDGRYHYTYVSAGIERVSGLKPDAVLADSSLMFKLVVEEDLPAVLQKGEESAQNLSVFDLQVREQLPNGKTRWLRLCSMPRRLDNGTIVWDGMRLDIDDLKQTEEALRQSEVRNRALIQAIPDLLIRMKQDGTYLDIQTTGNVLPYNASRMVIGNNIHAILPADKAQERMQYVQQALQTRALQVYEYQLRLDGNLQFEEARIIPCGEDEVLVIVRDISDRKQAEEALRRYERIVSATTDAISLIDRNYVYQVVNQTYVNWYNKPQDEIVGHPVSELLPVNVYETTIKPRLDQCLAGQVVQYEMWADYATLKPQFLSVTYNPYFDNAYQAVSGVVVSLRNITRLKQAEVELELQSLIVRNMAEGVCMVKSADDTIVYANPKFERMFGYDAGELKGKHISIVNYADAEATPVAAHQAIATTILQQGEATYEVHNVKKDGTPFWGQGIASLFEHPTYGTVLVAVHQDVTERKQAEAVIQASLKEKEVLLKEIHHRVKNNLGIVDGLLQMQSRRSSDPQVIATLKESQNRIASIALVHEKLYGSKDLANIDFAQYIADLTAHLFDSYNTRANQIKLMTQIEPIALNIDTAIPCGLIINELVSNALKYAFPKKRAGEIQVLFQQHPDQRLTLCVRDNGIGLPQDFNLKQTKALGITLVKGLVKQLRGTLEISSQQGVIISISFTRT</sequence>
<dbReference type="InterPro" id="IPR000014">
    <property type="entry name" value="PAS"/>
</dbReference>
<dbReference type="InterPro" id="IPR000700">
    <property type="entry name" value="PAS-assoc_C"/>
</dbReference>
<dbReference type="InterPro" id="IPR003594">
    <property type="entry name" value="HATPase_dom"/>
</dbReference>
<dbReference type="PANTHER" id="PTHR41523:SF8">
    <property type="entry name" value="ETHYLENE RESPONSE SENSOR PROTEIN"/>
    <property type="match status" value="1"/>
</dbReference>
<name>A0A2T1DW87_9CYAN</name>
<feature type="domain" description="PAC" evidence="12">
    <location>
        <begin position="226"/>
        <end position="276"/>
    </location>
</feature>
<dbReference type="InterPro" id="IPR011495">
    <property type="entry name" value="Sig_transdc_His_kin_sub2_dim/P"/>
</dbReference>
<evidence type="ECO:0000256" key="7">
    <source>
        <dbReference type="ARBA" id="ARBA00022840"/>
    </source>
</evidence>
<evidence type="ECO:0000256" key="5">
    <source>
        <dbReference type="ARBA" id="ARBA00022741"/>
    </source>
</evidence>
<keyword evidence="6" id="KW-0418">Kinase</keyword>
<dbReference type="PROSITE" id="PS50112">
    <property type="entry name" value="PAS"/>
    <property type="match status" value="1"/>
</dbReference>
<dbReference type="Pfam" id="PF08448">
    <property type="entry name" value="PAS_4"/>
    <property type="match status" value="2"/>
</dbReference>
<dbReference type="InterPro" id="IPR013656">
    <property type="entry name" value="PAS_4"/>
</dbReference>
<dbReference type="SMART" id="SM00086">
    <property type="entry name" value="PAC"/>
    <property type="match status" value="3"/>
</dbReference>
<evidence type="ECO:0000256" key="1">
    <source>
        <dbReference type="ARBA" id="ARBA00000085"/>
    </source>
</evidence>
<dbReference type="Pfam" id="PF13426">
    <property type="entry name" value="PAS_9"/>
    <property type="match status" value="2"/>
</dbReference>
<dbReference type="Gene3D" id="3.30.450.20">
    <property type="entry name" value="PAS domain"/>
    <property type="match status" value="5"/>
</dbReference>
<dbReference type="InterPro" id="IPR001610">
    <property type="entry name" value="PAC"/>
</dbReference>
<dbReference type="CDD" id="cd00130">
    <property type="entry name" value="PAS"/>
    <property type="match status" value="1"/>
</dbReference>
<keyword evidence="14" id="KW-1185">Reference proteome</keyword>
<dbReference type="Pfam" id="PF25487">
    <property type="entry name" value="ETR1_N"/>
    <property type="match status" value="1"/>
</dbReference>
<keyword evidence="9" id="KW-0472">Membrane</keyword>
<evidence type="ECO:0000256" key="2">
    <source>
        <dbReference type="ARBA" id="ARBA00012438"/>
    </source>
</evidence>
<keyword evidence="4" id="KW-0808">Transferase</keyword>
<dbReference type="Gene3D" id="3.30.565.10">
    <property type="entry name" value="Histidine kinase-like ATPase, C-terminal domain"/>
    <property type="match status" value="1"/>
</dbReference>
<dbReference type="NCBIfam" id="TIGR00229">
    <property type="entry name" value="sensory_box"/>
    <property type="match status" value="5"/>
</dbReference>
<dbReference type="InterPro" id="IPR013655">
    <property type="entry name" value="PAS_fold_3"/>
</dbReference>
<feature type="transmembrane region" description="Helical" evidence="9">
    <location>
        <begin position="31"/>
        <end position="52"/>
    </location>
</feature>
<dbReference type="GO" id="GO:0005524">
    <property type="term" value="F:ATP binding"/>
    <property type="evidence" value="ECO:0007669"/>
    <property type="project" value="UniProtKB-KW"/>
</dbReference>
<dbReference type="Pfam" id="PF02518">
    <property type="entry name" value="HATPase_c"/>
    <property type="match status" value="1"/>
</dbReference>
<dbReference type="EC" id="2.7.13.3" evidence="2"/>
<comment type="caution">
    <text evidence="13">The sequence shown here is derived from an EMBL/GenBank/DDBJ whole genome shotgun (WGS) entry which is preliminary data.</text>
</comment>
<evidence type="ECO:0000256" key="3">
    <source>
        <dbReference type="ARBA" id="ARBA00022553"/>
    </source>
</evidence>
<evidence type="ECO:0000313" key="14">
    <source>
        <dbReference type="Proteomes" id="UP000239576"/>
    </source>
</evidence>
<dbReference type="GO" id="GO:0004673">
    <property type="term" value="F:protein histidine kinase activity"/>
    <property type="evidence" value="ECO:0007669"/>
    <property type="project" value="UniProtKB-EC"/>
</dbReference>
<feature type="domain" description="PAC" evidence="12">
    <location>
        <begin position="725"/>
        <end position="776"/>
    </location>
</feature>
<dbReference type="PANTHER" id="PTHR41523">
    <property type="entry name" value="TWO-COMPONENT SYSTEM SENSOR PROTEIN"/>
    <property type="match status" value="1"/>
</dbReference>
<feature type="domain" description="Histidine kinase" evidence="10">
    <location>
        <begin position="787"/>
        <end position="980"/>
    </location>
</feature>
<dbReference type="Pfam" id="PF07568">
    <property type="entry name" value="HisKA_2"/>
    <property type="match status" value="1"/>
</dbReference>
<evidence type="ECO:0000313" key="13">
    <source>
        <dbReference type="EMBL" id="PSB24644.1"/>
    </source>
</evidence>
<dbReference type="Proteomes" id="UP000239576">
    <property type="component" value="Unassembled WGS sequence"/>
</dbReference>
<dbReference type="InterPro" id="IPR005467">
    <property type="entry name" value="His_kinase_dom"/>
</dbReference>